<dbReference type="InterPro" id="IPR013780">
    <property type="entry name" value="Glyco_hydro_b"/>
</dbReference>
<name>V6JW51_STRRC</name>
<dbReference type="GO" id="GO:0000272">
    <property type="term" value="P:polysaccharide catabolic process"/>
    <property type="evidence" value="ECO:0007669"/>
    <property type="project" value="TreeGrafter"/>
</dbReference>
<dbReference type="HOGENOM" id="CLU_1862895_0_0_11"/>
<dbReference type="STRING" id="1352936.M878_31750"/>
<evidence type="ECO:0000259" key="2">
    <source>
        <dbReference type="SMART" id="SM00813"/>
    </source>
</evidence>
<comment type="subunit">
    <text evidence="1">Homohexamer; trimer of dimers.</text>
</comment>
<dbReference type="PANTHER" id="PTHR43576">
    <property type="entry name" value="ALPHA-L-ARABINOFURANOSIDASE C-RELATED"/>
    <property type="match status" value="1"/>
</dbReference>
<feature type="domain" description="Alpha-L-arabinofuranosidase C-terminal" evidence="2">
    <location>
        <begin position="2"/>
        <end position="139"/>
    </location>
</feature>
<dbReference type="GO" id="GO:0046556">
    <property type="term" value="F:alpha-L-arabinofuranosidase activity"/>
    <property type="evidence" value="ECO:0007669"/>
    <property type="project" value="InterPro"/>
</dbReference>
<evidence type="ECO:0000313" key="4">
    <source>
        <dbReference type="Proteomes" id="UP000017984"/>
    </source>
</evidence>
<gene>
    <name evidence="3" type="ORF">M878_31750</name>
</gene>
<accession>V6JW51</accession>
<dbReference type="GO" id="GO:0046373">
    <property type="term" value="P:L-arabinose metabolic process"/>
    <property type="evidence" value="ECO:0007669"/>
    <property type="project" value="InterPro"/>
</dbReference>
<dbReference type="AlphaFoldDB" id="V6JW51"/>
<protein>
    <recommendedName>
        <fullName evidence="2">Alpha-L-arabinofuranosidase C-terminal domain-containing protein</fullName>
    </recommendedName>
</protein>
<dbReference type="InterPro" id="IPR010720">
    <property type="entry name" value="Alpha-L-AF_C"/>
</dbReference>
<evidence type="ECO:0000313" key="3">
    <source>
        <dbReference type="EMBL" id="EST24082.1"/>
    </source>
</evidence>
<dbReference type="SUPFAM" id="SSF51011">
    <property type="entry name" value="Glycosyl hydrolase domain"/>
    <property type="match status" value="1"/>
</dbReference>
<keyword evidence="4" id="KW-1185">Reference proteome</keyword>
<dbReference type="Proteomes" id="UP000017984">
    <property type="component" value="Chromosome"/>
</dbReference>
<organism evidence="3 4">
    <name type="scientific">Streptomyces roseochromogenus subsp. oscitans DS 12.976</name>
    <dbReference type="NCBI Taxonomy" id="1352936"/>
    <lineage>
        <taxon>Bacteria</taxon>
        <taxon>Bacillati</taxon>
        <taxon>Actinomycetota</taxon>
        <taxon>Actinomycetes</taxon>
        <taxon>Kitasatosporales</taxon>
        <taxon>Streptomycetaceae</taxon>
        <taxon>Streptomyces</taxon>
    </lineage>
</organism>
<dbReference type="PATRIC" id="fig|1352936.5.peg.6616"/>
<dbReference type="Pfam" id="PF06964">
    <property type="entry name" value="Alpha-L-AF_C"/>
    <property type="match status" value="1"/>
</dbReference>
<reference evidence="3 4" key="1">
    <citation type="journal article" date="2014" name="Genome Announc.">
        <title>Draft Genome Sequence of Streptomyces roseochromogenes subsp. oscitans DS 12.976, Producer of the Aminocoumarin Antibiotic Clorobiocin.</title>
        <authorList>
            <person name="Ruckert C."/>
            <person name="Kalinowski J."/>
            <person name="Heide L."/>
            <person name="Apel A.K."/>
        </authorList>
    </citation>
    <scope>NUCLEOTIDE SEQUENCE [LARGE SCALE GENOMIC DNA]</scope>
    <source>
        <strain evidence="3 4">DS 12.976</strain>
    </source>
</reference>
<evidence type="ECO:0000256" key="1">
    <source>
        <dbReference type="ARBA" id="ARBA00011165"/>
    </source>
</evidence>
<dbReference type="Gene3D" id="2.60.40.1180">
    <property type="entry name" value="Golgi alpha-mannosidase II"/>
    <property type="match status" value="1"/>
</dbReference>
<dbReference type="PANTHER" id="PTHR43576:SF3">
    <property type="entry name" value="ALPHA-L-ARABINOFURANOSIDASE C"/>
    <property type="match status" value="1"/>
</dbReference>
<proteinExistence type="predicted"/>
<dbReference type="EMBL" id="AWQX01000271">
    <property type="protein sequence ID" value="EST24082.1"/>
    <property type="molecule type" value="Genomic_DNA"/>
</dbReference>
<comment type="caution">
    <text evidence="3">The sequence shown here is derived from an EMBL/GenBank/DDBJ whole genome shotgun (WGS) entry which is preliminary data.</text>
</comment>
<sequence>MIAPIMTEPGGPAWRQTTFFPFAQASRCGRGEVLDVRVDSPTYETRKYGETDLLHASAVRAADGTVTVFAVNRSRTDALPLEVTLTGMELTTVAEHSALADADPDARNTLDDPGRVAPHPVEGTTVADGTLTAVLEPLSWNVIRLA</sequence>
<dbReference type="SMART" id="SM00813">
    <property type="entry name" value="Alpha-L-AF_C"/>
    <property type="match status" value="1"/>
</dbReference>